<name>A0AA35Q5F3_9HYPO</name>
<keyword evidence="2" id="KW-1185">Reference proteome</keyword>
<accession>A0AA35Q5F3</accession>
<comment type="caution">
    <text evidence="1">The sequence shown here is derived from an EMBL/GenBank/DDBJ whole genome shotgun (WGS) entry which is preliminary data.</text>
</comment>
<evidence type="ECO:0000313" key="1">
    <source>
        <dbReference type="EMBL" id="CAI6096663.1"/>
    </source>
</evidence>
<dbReference type="AlphaFoldDB" id="A0AA35Q5F3"/>
<gene>
    <name evidence="1" type="ORF">CCHLO57077_00003136</name>
</gene>
<dbReference type="Proteomes" id="UP001160390">
    <property type="component" value="Unassembled WGS sequence"/>
</dbReference>
<organism evidence="1 2">
    <name type="scientific">Clonostachys chloroleuca</name>
    <dbReference type="NCBI Taxonomy" id="1926264"/>
    <lineage>
        <taxon>Eukaryota</taxon>
        <taxon>Fungi</taxon>
        <taxon>Dikarya</taxon>
        <taxon>Ascomycota</taxon>
        <taxon>Pezizomycotina</taxon>
        <taxon>Sordariomycetes</taxon>
        <taxon>Hypocreomycetidae</taxon>
        <taxon>Hypocreales</taxon>
        <taxon>Bionectriaceae</taxon>
        <taxon>Clonostachys</taxon>
    </lineage>
</organism>
<sequence>MCSRDAPGFRIYLAPNPRFPLAETSYGQDKGKNTSAKTSSDVCTSLYGNIAPPTSPTRANVHSDENNIQKAHGRHANKAVCKSARYQSRIPDRDLQGNLTKGVMLLSAGRPVWAPGEGTQHPVHPVVPIHYTTVINQEEAVRRLVTNRANPPSGEDFAKLPRVRLTGQDQLGVGGTLVDLTASKREDEDEE</sequence>
<proteinExistence type="predicted"/>
<dbReference type="EMBL" id="CABFNP030001284">
    <property type="protein sequence ID" value="CAI6096663.1"/>
    <property type="molecule type" value="Genomic_DNA"/>
</dbReference>
<reference evidence="1" key="1">
    <citation type="submission" date="2023-01" db="EMBL/GenBank/DDBJ databases">
        <authorList>
            <person name="Piombo E."/>
        </authorList>
    </citation>
    <scope>NUCLEOTIDE SEQUENCE</scope>
</reference>
<evidence type="ECO:0000313" key="2">
    <source>
        <dbReference type="Proteomes" id="UP001160390"/>
    </source>
</evidence>
<protein>
    <submittedName>
        <fullName evidence="1">Uncharacterized protein</fullName>
    </submittedName>
</protein>